<name>A0A5B7CHB3_PORTR</name>
<feature type="region of interest" description="Disordered" evidence="1">
    <location>
        <begin position="62"/>
        <end position="96"/>
    </location>
</feature>
<sequence length="96" mass="10166">MKSPPGTEGVWGGEGIELKFSRDSSVVLPSTPVPYTTRQGGDTPKIHVRIIEGFGILKGVAERGRGRGRGAPPTSQQLGTTASRLTSPLRHKDPSC</sequence>
<evidence type="ECO:0000256" key="1">
    <source>
        <dbReference type="SAM" id="MobiDB-lite"/>
    </source>
</evidence>
<dbReference type="EMBL" id="VSRR010000041">
    <property type="protein sequence ID" value="MPC08730.1"/>
    <property type="molecule type" value="Genomic_DNA"/>
</dbReference>
<evidence type="ECO:0000313" key="2">
    <source>
        <dbReference type="EMBL" id="MPC08730.1"/>
    </source>
</evidence>
<accession>A0A5B7CHB3</accession>
<gene>
    <name evidence="2" type="ORF">E2C01_001324</name>
</gene>
<feature type="compositionally biased region" description="Polar residues" evidence="1">
    <location>
        <begin position="73"/>
        <end position="86"/>
    </location>
</feature>
<dbReference type="AlphaFoldDB" id="A0A5B7CHB3"/>
<reference evidence="2 3" key="1">
    <citation type="submission" date="2019-05" db="EMBL/GenBank/DDBJ databases">
        <title>Another draft genome of Portunus trituberculatus and its Hox gene families provides insights of decapod evolution.</title>
        <authorList>
            <person name="Jeong J.-H."/>
            <person name="Song I."/>
            <person name="Kim S."/>
            <person name="Choi T."/>
            <person name="Kim D."/>
            <person name="Ryu S."/>
            <person name="Kim W."/>
        </authorList>
    </citation>
    <scope>NUCLEOTIDE SEQUENCE [LARGE SCALE GENOMIC DNA]</scope>
    <source>
        <tissue evidence="2">Muscle</tissue>
    </source>
</reference>
<protein>
    <submittedName>
        <fullName evidence="2">Uncharacterized protein</fullName>
    </submittedName>
</protein>
<organism evidence="2 3">
    <name type="scientific">Portunus trituberculatus</name>
    <name type="common">Swimming crab</name>
    <name type="synonym">Neptunus trituberculatus</name>
    <dbReference type="NCBI Taxonomy" id="210409"/>
    <lineage>
        <taxon>Eukaryota</taxon>
        <taxon>Metazoa</taxon>
        <taxon>Ecdysozoa</taxon>
        <taxon>Arthropoda</taxon>
        <taxon>Crustacea</taxon>
        <taxon>Multicrustacea</taxon>
        <taxon>Malacostraca</taxon>
        <taxon>Eumalacostraca</taxon>
        <taxon>Eucarida</taxon>
        <taxon>Decapoda</taxon>
        <taxon>Pleocyemata</taxon>
        <taxon>Brachyura</taxon>
        <taxon>Eubrachyura</taxon>
        <taxon>Portunoidea</taxon>
        <taxon>Portunidae</taxon>
        <taxon>Portuninae</taxon>
        <taxon>Portunus</taxon>
    </lineage>
</organism>
<evidence type="ECO:0000313" key="3">
    <source>
        <dbReference type="Proteomes" id="UP000324222"/>
    </source>
</evidence>
<dbReference type="Proteomes" id="UP000324222">
    <property type="component" value="Unassembled WGS sequence"/>
</dbReference>
<comment type="caution">
    <text evidence="2">The sequence shown here is derived from an EMBL/GenBank/DDBJ whole genome shotgun (WGS) entry which is preliminary data.</text>
</comment>
<proteinExistence type="predicted"/>
<keyword evidence="3" id="KW-1185">Reference proteome</keyword>